<dbReference type="EMBL" id="VSSQ01000560">
    <property type="protein sequence ID" value="MPL97513.1"/>
    <property type="molecule type" value="Genomic_DNA"/>
</dbReference>
<dbReference type="AlphaFoldDB" id="A0A644W500"/>
<evidence type="ECO:0000313" key="1">
    <source>
        <dbReference type="EMBL" id="MPL97513.1"/>
    </source>
</evidence>
<organism evidence="1">
    <name type="scientific">bioreactor metagenome</name>
    <dbReference type="NCBI Taxonomy" id="1076179"/>
    <lineage>
        <taxon>unclassified sequences</taxon>
        <taxon>metagenomes</taxon>
        <taxon>ecological metagenomes</taxon>
    </lineage>
</organism>
<reference evidence="1" key="1">
    <citation type="submission" date="2019-08" db="EMBL/GenBank/DDBJ databases">
        <authorList>
            <person name="Kucharzyk K."/>
            <person name="Murdoch R.W."/>
            <person name="Higgins S."/>
            <person name="Loffler F."/>
        </authorList>
    </citation>
    <scope>NUCLEOTIDE SEQUENCE</scope>
</reference>
<gene>
    <name evidence="1" type="ORF">SDC9_43704</name>
</gene>
<name>A0A644W500_9ZZZZ</name>
<sequence>MGEGAIARVEKGRGVFELSITNCQAIVSKKTFNGL</sequence>
<comment type="caution">
    <text evidence="1">The sequence shown here is derived from an EMBL/GenBank/DDBJ whole genome shotgun (WGS) entry which is preliminary data.</text>
</comment>
<accession>A0A644W500</accession>
<proteinExistence type="predicted"/>
<protein>
    <submittedName>
        <fullName evidence="1">Uncharacterized protein</fullName>
    </submittedName>
</protein>